<dbReference type="Pfam" id="PF09664">
    <property type="entry name" value="DUF2399"/>
    <property type="match status" value="1"/>
</dbReference>
<organism evidence="3 4">
    <name type="scientific">Knoellia aerolata DSM 18566</name>
    <dbReference type="NCBI Taxonomy" id="1385519"/>
    <lineage>
        <taxon>Bacteria</taxon>
        <taxon>Bacillati</taxon>
        <taxon>Actinomycetota</taxon>
        <taxon>Actinomycetes</taxon>
        <taxon>Micrococcales</taxon>
        <taxon>Intrasporangiaceae</taxon>
        <taxon>Knoellia</taxon>
    </lineage>
</organism>
<dbReference type="AlphaFoldDB" id="A0A0A0JX78"/>
<dbReference type="STRING" id="1385519.N801_04550"/>
<comment type="caution">
    <text evidence="3">The sequence shown here is derived from an EMBL/GenBank/DDBJ whole genome shotgun (WGS) entry which is preliminary data.</text>
</comment>
<keyword evidence="4" id="KW-1185">Reference proteome</keyword>
<accession>A0A0A0JX78</accession>
<name>A0A0A0JX78_9MICO</name>
<dbReference type="Proteomes" id="UP000030013">
    <property type="component" value="Unassembled WGS sequence"/>
</dbReference>
<feature type="domain" description="Conserved hypothetical protein CHP02679 N terminus" evidence="2">
    <location>
        <begin position="2"/>
        <end position="215"/>
    </location>
</feature>
<evidence type="ECO:0000259" key="1">
    <source>
        <dbReference type="Pfam" id="PF09664"/>
    </source>
</evidence>
<evidence type="ECO:0000259" key="2">
    <source>
        <dbReference type="Pfam" id="PF11796"/>
    </source>
</evidence>
<evidence type="ECO:0000313" key="3">
    <source>
        <dbReference type="EMBL" id="KGN41803.1"/>
    </source>
</evidence>
<evidence type="ECO:0000313" key="4">
    <source>
        <dbReference type="Proteomes" id="UP000030013"/>
    </source>
</evidence>
<dbReference type="InterPro" id="IPR024466">
    <property type="entry name" value="CHP02679_N"/>
</dbReference>
<feature type="domain" description="DUF2399" evidence="1">
    <location>
        <begin position="247"/>
        <end position="378"/>
    </location>
</feature>
<proteinExistence type="predicted"/>
<dbReference type="Pfam" id="PF11796">
    <property type="entry name" value="DUF3323"/>
    <property type="match status" value="1"/>
</dbReference>
<protein>
    <recommendedName>
        <fullName evidence="5">TIGR02679 family protein</fullName>
    </recommendedName>
</protein>
<reference evidence="3 4" key="1">
    <citation type="submission" date="2013-08" db="EMBL/GenBank/DDBJ databases">
        <title>The genome sequence of Knoellia aerolata.</title>
        <authorList>
            <person name="Zhu W."/>
            <person name="Wang G."/>
        </authorList>
    </citation>
    <scope>NUCLEOTIDE SEQUENCE [LARGE SCALE GENOMIC DNA]</scope>
    <source>
        <strain evidence="3 4">DSM 18566</strain>
    </source>
</reference>
<sequence length="389" mass="42018">MTDLDRRERHAVGDLLGRTVAASQVTVDLAELDERMRLRAGVGIVEAAETVVGRALVDRRARAARLAERRAEPAEAARCWVEDHRDVDWPWLEKWLVAMRSDGVLGREPHPAALVTAALEVLDHRRAFLPQGEAGSSGAREVAAPVARSALAAAVCHDAHALDDDRRLASAVLRAVASATGSVPPTDARDRRELWDRLGVVTDLVSSTCLVWGLAVEVGGKRGGPRPLDTAKPTHVTWWDVKSGMRVSPAGRVLVCENPSVLEAIATAELDVAVICTSGRPNLVTAQVLAHVAESTAPMIYHGDFDWPGLAMATDALRRYGAQPWLMGAEDYQGVPGSLSLKGSPVESPWDPELAAAMRRRDVAVHEEAVLDRILAELRTGWRTAYGKA</sequence>
<dbReference type="InterPro" id="IPR024465">
    <property type="entry name" value="DUF2399"/>
</dbReference>
<gene>
    <name evidence="3" type="ORF">N801_04550</name>
</gene>
<evidence type="ECO:0008006" key="5">
    <source>
        <dbReference type="Google" id="ProtNLM"/>
    </source>
</evidence>
<dbReference type="eggNOG" id="COG4924">
    <property type="taxonomic scope" value="Bacteria"/>
</dbReference>
<dbReference type="EMBL" id="AVPL01000012">
    <property type="protein sequence ID" value="KGN41803.1"/>
    <property type="molecule type" value="Genomic_DNA"/>
</dbReference>